<dbReference type="OrthoDB" id="463130at2759"/>
<gene>
    <name evidence="1" type="ORF">FOL47_004623</name>
</gene>
<keyword evidence="2" id="KW-1185">Reference proteome</keyword>
<evidence type="ECO:0000313" key="2">
    <source>
        <dbReference type="Proteomes" id="UP000591131"/>
    </source>
</evidence>
<proteinExistence type="predicted"/>
<sequence>MAHGGEPGPLLEFLGLDSIDALQYLTTSDLDDQFRTKEALPATRAKMRKLFHAYYKHTQCVSAAPSTITQPPQVPLSTPGQPQTPSLLVTDNLSLSGTDSAHDTTSTKYLDVVRCITLPNNTPYRGRTDDRSIISFLNNLYQEVVQADLSERQAWLLLLRAFDEPAKTSLRQAVQRSCLPRGLWMKDYAAMVRDGASWADHEYRVSNSYDNLDDKFDDFKQRFGETVLALADRLSLLKYEADSVGYSVTDAQLLRVYRRSLYPRLRTLASTIYAGCDTVDDLANRLL</sequence>
<reference evidence="1 2" key="1">
    <citation type="submission" date="2020-04" db="EMBL/GenBank/DDBJ databases">
        <title>Perkinsus chesapeaki whole genome sequence.</title>
        <authorList>
            <person name="Bogema D.R."/>
        </authorList>
    </citation>
    <scope>NUCLEOTIDE SEQUENCE [LARGE SCALE GENOMIC DNA]</scope>
    <source>
        <strain evidence="1">ATCC PRA-425</strain>
    </source>
</reference>
<accession>A0A7J6M1Q3</accession>
<evidence type="ECO:0000313" key="1">
    <source>
        <dbReference type="EMBL" id="KAF4665424.1"/>
    </source>
</evidence>
<protein>
    <submittedName>
        <fullName evidence="1">Uncharacterized protein</fullName>
    </submittedName>
</protein>
<name>A0A7J6M1Q3_PERCH</name>
<feature type="non-terminal residue" evidence="1">
    <location>
        <position position="287"/>
    </location>
</feature>
<organism evidence="1 2">
    <name type="scientific">Perkinsus chesapeaki</name>
    <name type="common">Clam parasite</name>
    <name type="synonym">Perkinsus andrewsi</name>
    <dbReference type="NCBI Taxonomy" id="330153"/>
    <lineage>
        <taxon>Eukaryota</taxon>
        <taxon>Sar</taxon>
        <taxon>Alveolata</taxon>
        <taxon>Perkinsozoa</taxon>
        <taxon>Perkinsea</taxon>
        <taxon>Perkinsida</taxon>
        <taxon>Perkinsidae</taxon>
        <taxon>Perkinsus</taxon>
    </lineage>
</organism>
<comment type="caution">
    <text evidence="1">The sequence shown here is derived from an EMBL/GenBank/DDBJ whole genome shotgun (WGS) entry which is preliminary data.</text>
</comment>
<dbReference type="AlphaFoldDB" id="A0A7J6M1Q3"/>
<dbReference type="Proteomes" id="UP000591131">
    <property type="component" value="Unassembled WGS sequence"/>
</dbReference>
<dbReference type="EMBL" id="JAAPAO010000261">
    <property type="protein sequence ID" value="KAF4665424.1"/>
    <property type="molecule type" value="Genomic_DNA"/>
</dbReference>